<evidence type="ECO:0000313" key="17">
    <source>
        <dbReference type="Proteomes" id="UP000502823"/>
    </source>
</evidence>
<keyword evidence="4" id="KW-1003">Cell membrane</keyword>
<keyword evidence="7" id="KW-0406">Ion transport</keyword>
<evidence type="ECO:0000259" key="15">
    <source>
        <dbReference type="SMART" id="SM00918"/>
    </source>
</evidence>
<reference evidence="17" key="1">
    <citation type="submission" date="2020-01" db="EMBL/GenBank/DDBJ databases">
        <title>Draft genome sequence of the Termite Coptotermes fromosanus.</title>
        <authorList>
            <person name="Itakura S."/>
            <person name="Yosikawa Y."/>
            <person name="Umezawa K."/>
        </authorList>
    </citation>
    <scope>NUCLEOTIDE SEQUENCE [LARGE SCALE GENOMIC DNA]</scope>
</reference>
<dbReference type="InterPro" id="IPR001320">
    <property type="entry name" value="Iontro_rcpt_C"/>
</dbReference>
<dbReference type="InterPro" id="IPR052192">
    <property type="entry name" value="Insect_Ionotropic_Sensory_Rcpt"/>
</dbReference>
<dbReference type="SMART" id="SM00918">
    <property type="entry name" value="Lig_chan-Glu_bd"/>
    <property type="match status" value="1"/>
</dbReference>
<dbReference type="GO" id="GO:0015276">
    <property type="term" value="F:ligand-gated monoatomic ion channel activity"/>
    <property type="evidence" value="ECO:0007669"/>
    <property type="project" value="InterPro"/>
</dbReference>
<evidence type="ECO:0000256" key="8">
    <source>
        <dbReference type="ARBA" id="ARBA00023136"/>
    </source>
</evidence>
<dbReference type="AlphaFoldDB" id="A0A6L2Q9I1"/>
<dbReference type="InParanoid" id="A0A6L2Q9I1"/>
<keyword evidence="11" id="KW-1071">Ligand-gated ion channel</keyword>
<dbReference type="EMBL" id="BLKM01001624">
    <property type="protein sequence ID" value="GFG40252.1"/>
    <property type="molecule type" value="Genomic_DNA"/>
</dbReference>
<dbReference type="SUPFAM" id="SSF53850">
    <property type="entry name" value="Periplasmic binding protein-like II"/>
    <property type="match status" value="1"/>
</dbReference>
<evidence type="ECO:0000256" key="10">
    <source>
        <dbReference type="ARBA" id="ARBA00023180"/>
    </source>
</evidence>
<keyword evidence="17" id="KW-1185">Reference proteome</keyword>
<dbReference type="Pfam" id="PF00060">
    <property type="entry name" value="Lig_chan"/>
    <property type="match status" value="1"/>
</dbReference>
<evidence type="ECO:0000256" key="6">
    <source>
        <dbReference type="ARBA" id="ARBA00022989"/>
    </source>
</evidence>
<evidence type="ECO:0000256" key="5">
    <source>
        <dbReference type="ARBA" id="ARBA00022692"/>
    </source>
</evidence>
<keyword evidence="6 13" id="KW-1133">Transmembrane helix</keyword>
<dbReference type="OrthoDB" id="6117597at2759"/>
<evidence type="ECO:0000259" key="14">
    <source>
        <dbReference type="SMART" id="SM00079"/>
    </source>
</evidence>
<evidence type="ECO:0000256" key="11">
    <source>
        <dbReference type="ARBA" id="ARBA00023286"/>
    </source>
</evidence>
<feature type="transmembrane region" description="Helical" evidence="13">
    <location>
        <begin position="226"/>
        <end position="247"/>
    </location>
</feature>
<feature type="non-terminal residue" evidence="16">
    <location>
        <position position="1"/>
    </location>
</feature>
<dbReference type="Gene3D" id="1.10.287.70">
    <property type="match status" value="1"/>
</dbReference>
<keyword evidence="9" id="KW-0675">Receptor</keyword>
<feature type="transmembrane region" description="Helical" evidence="13">
    <location>
        <begin position="460"/>
        <end position="483"/>
    </location>
</feature>
<evidence type="ECO:0000256" key="3">
    <source>
        <dbReference type="ARBA" id="ARBA00022448"/>
    </source>
</evidence>
<dbReference type="PANTHER" id="PTHR42643:SF24">
    <property type="entry name" value="IONOTROPIC RECEPTOR 60A"/>
    <property type="match status" value="1"/>
</dbReference>
<proteinExistence type="inferred from homology"/>
<dbReference type="GO" id="GO:0005886">
    <property type="term" value="C:plasma membrane"/>
    <property type="evidence" value="ECO:0007669"/>
    <property type="project" value="UniProtKB-SubCell"/>
</dbReference>
<feature type="domain" description="Ionotropic glutamate receptor L-glutamate and glycine-binding" evidence="15">
    <location>
        <begin position="108"/>
        <end position="170"/>
    </location>
</feature>
<evidence type="ECO:0000256" key="7">
    <source>
        <dbReference type="ARBA" id="ARBA00023065"/>
    </source>
</evidence>
<dbReference type="Gene3D" id="3.40.190.10">
    <property type="entry name" value="Periplasmic binding protein-like II"/>
    <property type="match status" value="1"/>
</dbReference>
<evidence type="ECO:0000256" key="2">
    <source>
        <dbReference type="ARBA" id="ARBA00008685"/>
    </source>
</evidence>
<protein>
    <recommendedName>
        <fullName evidence="18">Ionotropic glutamate receptor L-glutamate and glycine-binding domain-containing protein</fullName>
    </recommendedName>
</protein>
<dbReference type="InterPro" id="IPR019594">
    <property type="entry name" value="Glu/Gly-bd"/>
</dbReference>
<feature type="transmembrane region" description="Helical" evidence="13">
    <location>
        <begin position="284"/>
        <end position="310"/>
    </location>
</feature>
<accession>A0A6L2Q9I1</accession>
<dbReference type="PANTHER" id="PTHR42643">
    <property type="entry name" value="IONOTROPIC RECEPTOR 20A-RELATED"/>
    <property type="match status" value="1"/>
</dbReference>
<name>A0A6L2Q9I1_COPFO</name>
<keyword evidence="5 13" id="KW-0812">Transmembrane</keyword>
<sequence length="522" mass="59348">VTRSRLRSGKWLIFLNTMLSLEEFFARIYLPFDYEFLVAQSSSRLRGKIQEVILTEVFRVNSTQTLQKIRIGDWSHGTGLNWYMAPFVQRRRDLHGVVIKGALRPQAPYIIQTKYKDKKPVEFAGFSVWIFKELQKRMNFQTEYMIPPDGAYGFRNENGTWNGVVGLIVTEKVEIGISLFSSTAERMDIVDYLPPILTSKLAVHIRQPTAEQNTLRHVLSPFSTPLWTAFILVALIIVVALTATRYFGTERDKTDYGIKSSCFHVFGAFCQQSPATMTQFPSRLVYVTAYVTGVIMTAAYAATFVSFLTVQRYNLPFVDFEGLLKDGSYRLGNSTDSLMRRVYTELMEPEVRSNALPSTDLEGLQRLCVEKKYSFLTLDTSLKGLQADIPCRIVDITYAQHTTTLSMIISKSSAYKTLFKHHLQEMRRTGILKRLVDITWPPNRNEIVEKPSIVVSADMIINLLLLLAGGITAAIICLILELLDEQHSTDTLMITPCVTREAWIPSRRSAERITPSRTSLLT</sequence>
<evidence type="ECO:0000256" key="4">
    <source>
        <dbReference type="ARBA" id="ARBA00022475"/>
    </source>
</evidence>
<dbReference type="GO" id="GO:0050906">
    <property type="term" value="P:detection of stimulus involved in sensory perception"/>
    <property type="evidence" value="ECO:0007669"/>
    <property type="project" value="UniProtKB-ARBA"/>
</dbReference>
<comment type="caution">
    <text evidence="16">The sequence shown here is derived from an EMBL/GenBank/DDBJ whole genome shotgun (WGS) entry which is preliminary data.</text>
</comment>
<evidence type="ECO:0000256" key="13">
    <source>
        <dbReference type="SAM" id="Phobius"/>
    </source>
</evidence>
<comment type="similarity">
    <text evidence="2">Belongs to the glutamate-gated ion channel (TC 1.A.10.1) family.</text>
</comment>
<evidence type="ECO:0000256" key="1">
    <source>
        <dbReference type="ARBA" id="ARBA00004651"/>
    </source>
</evidence>
<evidence type="ECO:0000313" key="16">
    <source>
        <dbReference type="EMBL" id="GFG40252.1"/>
    </source>
</evidence>
<keyword evidence="10" id="KW-0325">Glycoprotein</keyword>
<evidence type="ECO:0008006" key="18">
    <source>
        <dbReference type="Google" id="ProtNLM"/>
    </source>
</evidence>
<keyword evidence="12" id="KW-0407">Ion channel</keyword>
<comment type="subcellular location">
    <subcellularLocation>
        <location evidence="1">Cell membrane</location>
        <topology evidence="1">Multi-pass membrane protein</topology>
    </subcellularLocation>
</comment>
<feature type="domain" description="Ionotropic glutamate receptor C-terminal" evidence="14">
    <location>
        <begin position="104"/>
        <end position="442"/>
    </location>
</feature>
<organism evidence="16 17">
    <name type="scientific">Coptotermes formosanus</name>
    <name type="common">Formosan subterranean termite</name>
    <dbReference type="NCBI Taxonomy" id="36987"/>
    <lineage>
        <taxon>Eukaryota</taxon>
        <taxon>Metazoa</taxon>
        <taxon>Ecdysozoa</taxon>
        <taxon>Arthropoda</taxon>
        <taxon>Hexapoda</taxon>
        <taxon>Insecta</taxon>
        <taxon>Pterygota</taxon>
        <taxon>Neoptera</taxon>
        <taxon>Polyneoptera</taxon>
        <taxon>Dictyoptera</taxon>
        <taxon>Blattodea</taxon>
        <taxon>Blattoidea</taxon>
        <taxon>Termitoidae</taxon>
        <taxon>Rhinotermitidae</taxon>
        <taxon>Coptotermes</taxon>
    </lineage>
</organism>
<evidence type="ECO:0000256" key="12">
    <source>
        <dbReference type="ARBA" id="ARBA00023303"/>
    </source>
</evidence>
<dbReference type="Pfam" id="PF10613">
    <property type="entry name" value="Lig_chan-Glu_bd"/>
    <property type="match status" value="1"/>
</dbReference>
<gene>
    <name evidence="16" type="ORF">Cfor_10074</name>
</gene>
<keyword evidence="3" id="KW-0813">Transport</keyword>
<keyword evidence="8 13" id="KW-0472">Membrane</keyword>
<evidence type="ECO:0000256" key="9">
    <source>
        <dbReference type="ARBA" id="ARBA00023170"/>
    </source>
</evidence>
<dbReference type="SMART" id="SM00079">
    <property type="entry name" value="PBPe"/>
    <property type="match status" value="1"/>
</dbReference>
<dbReference type="Proteomes" id="UP000502823">
    <property type="component" value="Unassembled WGS sequence"/>
</dbReference>